<dbReference type="Proteomes" id="UP000249165">
    <property type="component" value="Unassembled WGS sequence"/>
</dbReference>
<dbReference type="OrthoDB" id="7297112at2"/>
<proteinExistence type="predicted"/>
<dbReference type="Gene3D" id="3.60.10.10">
    <property type="entry name" value="Endonuclease/exonuclease/phosphatase"/>
    <property type="match status" value="1"/>
</dbReference>
<sequence>MSIINVAFWNLQNLFDAVPSEIAADLEFTPENGWTEAAVAAKIDALVEGVATMFYGRGPDLLGVCEIETAGLLARFTQALNARLGRDDLTFAHAESPDLRGIDCSLIYSSDIFEPAGVPVGHIVFLRFRTRDIFEVSLRVRETGAGLVVFVSHWPSRSRGTLQSQPYRITVASHLARRVDAWLKLPRARVVAAPLADLTTDMDAAWNRNVLVLGDLNDDPFDISVLSELTATNSLDKLEEDLPAPGDDMGARERYLRRTPALYNMSWKPLGIPGEGTMFFSRDTVRTKQVFDQIITSRGLVYGRSGLRIDPLDYTIHAPRLLWTNQALADDAPRHMVRPKRFDPETGRGYSDHFPVTCQIVTVGMA</sequence>
<feature type="domain" description="Endonuclease/exonuclease/phosphatase" evidence="1">
    <location>
        <begin position="6"/>
        <end position="235"/>
    </location>
</feature>
<dbReference type="RefSeq" id="WP_111550488.1">
    <property type="nucleotide sequence ID" value="NZ_LIGL01000018.1"/>
</dbReference>
<accession>A0A327Y9R2</accession>
<comment type="caution">
    <text evidence="2">The sequence shown here is derived from an EMBL/GenBank/DDBJ whole genome shotgun (WGS) entry which is preliminary data.</text>
</comment>
<dbReference type="GO" id="GO:0003824">
    <property type="term" value="F:catalytic activity"/>
    <property type="evidence" value="ECO:0007669"/>
    <property type="project" value="InterPro"/>
</dbReference>
<evidence type="ECO:0000259" key="1">
    <source>
        <dbReference type="Pfam" id="PF19580"/>
    </source>
</evidence>
<name>A0A327Y9R2_9RHOB</name>
<keyword evidence="3" id="KW-1185">Reference proteome</keyword>
<dbReference type="SUPFAM" id="SSF56219">
    <property type="entry name" value="DNase I-like"/>
    <property type="match status" value="1"/>
</dbReference>
<dbReference type="EMBL" id="QLMG01000020">
    <property type="protein sequence ID" value="RAK16525.1"/>
    <property type="molecule type" value="Genomic_DNA"/>
</dbReference>
<protein>
    <recommendedName>
        <fullName evidence="1">Endonuclease/exonuclease/phosphatase domain-containing protein</fullName>
    </recommendedName>
</protein>
<dbReference type="AlphaFoldDB" id="A0A327Y9R2"/>
<gene>
    <name evidence="2" type="ORF">ATI53_102061</name>
</gene>
<dbReference type="PANTHER" id="PTHR42834">
    <property type="entry name" value="ENDONUCLEASE/EXONUCLEASE/PHOSPHATASE FAMILY PROTEIN (AFU_ORTHOLOGUE AFUA_3G09210)"/>
    <property type="match status" value="1"/>
</dbReference>
<dbReference type="PANTHER" id="PTHR42834:SF1">
    <property type="entry name" value="ENDONUCLEASE_EXONUCLEASE_PHOSPHATASE FAMILY PROTEIN (AFU_ORTHOLOGUE AFUA_3G09210)"/>
    <property type="match status" value="1"/>
</dbReference>
<evidence type="ECO:0000313" key="2">
    <source>
        <dbReference type="EMBL" id="RAK16525.1"/>
    </source>
</evidence>
<organism evidence="2 3">
    <name type="scientific">Salipiger aestuarii</name>
    <dbReference type="NCBI Taxonomy" id="568098"/>
    <lineage>
        <taxon>Bacteria</taxon>
        <taxon>Pseudomonadati</taxon>
        <taxon>Pseudomonadota</taxon>
        <taxon>Alphaproteobacteria</taxon>
        <taxon>Rhodobacterales</taxon>
        <taxon>Roseobacteraceae</taxon>
        <taxon>Salipiger</taxon>
    </lineage>
</organism>
<dbReference type="InterPro" id="IPR036691">
    <property type="entry name" value="Endo/exonu/phosph_ase_sf"/>
</dbReference>
<dbReference type="Pfam" id="PF19580">
    <property type="entry name" value="Exo_endo_phos_3"/>
    <property type="match status" value="1"/>
</dbReference>
<dbReference type="InterPro" id="IPR005135">
    <property type="entry name" value="Endo/exonuclease/phosphatase"/>
</dbReference>
<evidence type="ECO:0000313" key="3">
    <source>
        <dbReference type="Proteomes" id="UP000249165"/>
    </source>
</evidence>
<reference evidence="2 3" key="1">
    <citation type="submission" date="2018-06" db="EMBL/GenBank/DDBJ databases">
        <title>Genomic Encyclopedia of Archaeal and Bacterial Type Strains, Phase II (KMG-II): from individual species to whole genera.</title>
        <authorList>
            <person name="Goeker M."/>
        </authorList>
    </citation>
    <scope>NUCLEOTIDE SEQUENCE [LARGE SCALE GENOMIC DNA]</scope>
    <source>
        <strain evidence="2 3">DSM 22011</strain>
    </source>
</reference>